<keyword evidence="5" id="KW-1185">Reference proteome</keyword>
<sequence>MDSSFSTSSRRSYDIPTPETGLAEWTSKIKALQREVDADEEAEQKRLEEEISAARQARIRRSRGAGSRAGSVDICMLSISPPKNLPKFDSPNDTSANDTPKSVMERANNQDTALRKLMGRNDVYNPDKLSASARGADSSSPRSLASFIGGHASGPRLNRLAPQQDAHDPSQFVQPDLSAPHPVFGKGGIAMPGLATRHNNTSATSAVGSELSERYQPSSAKSTPIKSPMAPAVNQYTDSISKPKQEDSDIARRSFTAKDSFSSPELSTPNTVKSEPFSDTNNRTRNDTPFQSSRSTDGTASKSPTFTSSAKEQPSLKASGPSQSKPVDMFRSAPISASKPLPSYLGTANTSKSIGDSITRKDSEPVAGTENAGRYRPSPGKKAVWPPVQISYTEKLRDERPVSPQKTGSRERTISVPGSRPPSSSSQPSGNWPNQPGSYTQIGRQSPTKEKAPSTPVRDRTLSGPSNSQSSPTIVTPSLARPIQPIPKVASISPLIPGTASSPAFQKPAPSKDLTPSISRLQGRGFVQSMVKVSSQLDVSPSPPASADRSRPPSASGKKGSVLDRWQPHIQSPSPTKSATPSLPNAMRRSATQEPTIHSPRTPVSTDRDHSHTLKSMASLPSLAKPSSTPSPKPFTEEPTNLVEPYRSRTPGLGSATTMVLIKPSKSATDLKQLAHVDELGVKHDSGQAAQVDKARFHTSADPTQSSKKPLIHPTKDRARKPKKHSDHETLDSVRTNTEEPISDEAKKASRTKSQTLDSANVDRVQPGKQVLIASLELLNDSKVSGSTFASAFALKIGIQPLSLKDTNKNSDVLDVSCALFPPKSSGFLYSGLAELDPSNLPEINNPAPSVRKSFSAPNSPLVPSFGKLSRTPSTGSRPTAMQVARALQDQAEKPLSNLAGNNAEGASEYPPKPRNSLSQAQAEKRRSTYEKYSAIILPPLKEEATPTPTPTGTLNLTKARLIDVDMQKVALEPKEAKIIESLPVIDVATVLKNSFSTLAALPDQQTISVEVLSITGSTAAPIAGPMDIFYESEILTVIHRIKSKSSGLASTFVWCWLGRRSSFGDREERKLHDLAKHYGTSARIVHQLAEPSDLVNILGGTLAIRQGSRTHWSPDNTTMHLARSLNGVIIIDEHDLNVKNLCSAFSYCLTILGSIYIWHGCGSTSEERDAALKYAKRLSNGTGSPTELLDGETDNDEMFWMILGDDGFAKADYWKWRKSFSGGIDPVIWRVDPDNLKSALQPVQFISLESQLHQSVYVINCVWELFVFVGKDARSARRRIRFALDIASKISKEVAPSRPYAPTVHALALPSRIPLDLRLGIRDFDEAWLNNGDIPDHMNLLSCAEAVVHLSKESWEQPALKDHDMLPLGVGLPDIALN</sequence>
<organism evidence="4 5">
    <name type="scientific">Pholiota conissans</name>
    <dbReference type="NCBI Taxonomy" id="109636"/>
    <lineage>
        <taxon>Eukaryota</taxon>
        <taxon>Fungi</taxon>
        <taxon>Dikarya</taxon>
        <taxon>Basidiomycota</taxon>
        <taxon>Agaricomycotina</taxon>
        <taxon>Agaricomycetes</taxon>
        <taxon>Agaricomycetidae</taxon>
        <taxon>Agaricales</taxon>
        <taxon>Agaricineae</taxon>
        <taxon>Strophariaceae</taxon>
        <taxon>Pholiota</taxon>
    </lineage>
</organism>
<name>A0A9P5YRH6_9AGAR</name>
<feature type="compositionally biased region" description="Polar residues" evidence="3">
    <location>
        <begin position="197"/>
        <end position="207"/>
    </location>
</feature>
<feature type="compositionally biased region" description="Polar residues" evidence="3">
    <location>
        <begin position="257"/>
        <end position="312"/>
    </location>
</feature>
<dbReference type="GO" id="GO:0051015">
    <property type="term" value="F:actin filament binding"/>
    <property type="evidence" value="ECO:0007669"/>
    <property type="project" value="InterPro"/>
</dbReference>
<evidence type="ECO:0000256" key="1">
    <source>
        <dbReference type="ARBA" id="ARBA00022737"/>
    </source>
</evidence>
<gene>
    <name evidence="4" type="ORF">BDN70DRAFT_815514</name>
</gene>
<feature type="region of interest" description="Disordered" evidence="3">
    <location>
        <begin position="682"/>
        <end position="762"/>
    </location>
</feature>
<evidence type="ECO:0000313" key="5">
    <source>
        <dbReference type="Proteomes" id="UP000807469"/>
    </source>
</evidence>
<accession>A0A9P5YRH6</accession>
<feature type="region of interest" description="Disordered" evidence="3">
    <location>
        <begin position="862"/>
        <end position="881"/>
    </location>
</feature>
<feature type="compositionally biased region" description="Basic and acidic residues" evidence="3">
    <location>
        <begin position="241"/>
        <end position="252"/>
    </location>
</feature>
<feature type="compositionally biased region" description="Polar residues" evidence="3">
    <location>
        <begin position="346"/>
        <end position="356"/>
    </location>
</feature>
<protein>
    <recommendedName>
        <fullName evidence="6">Gelsolin</fullName>
    </recommendedName>
</protein>
<feature type="compositionally biased region" description="Polar residues" evidence="3">
    <location>
        <begin position="569"/>
        <end position="583"/>
    </location>
</feature>
<reference evidence="4" key="1">
    <citation type="submission" date="2020-11" db="EMBL/GenBank/DDBJ databases">
        <authorList>
            <consortium name="DOE Joint Genome Institute"/>
            <person name="Ahrendt S."/>
            <person name="Riley R."/>
            <person name="Andreopoulos W."/>
            <person name="Labutti K."/>
            <person name="Pangilinan J."/>
            <person name="Ruiz-Duenas F.J."/>
            <person name="Barrasa J.M."/>
            <person name="Sanchez-Garcia M."/>
            <person name="Camarero S."/>
            <person name="Miyauchi S."/>
            <person name="Serrano A."/>
            <person name="Linde D."/>
            <person name="Babiker R."/>
            <person name="Drula E."/>
            <person name="Ayuso-Fernandez I."/>
            <person name="Pacheco R."/>
            <person name="Padilla G."/>
            <person name="Ferreira P."/>
            <person name="Barriuso J."/>
            <person name="Kellner H."/>
            <person name="Castanera R."/>
            <person name="Alfaro M."/>
            <person name="Ramirez L."/>
            <person name="Pisabarro A.G."/>
            <person name="Kuo A."/>
            <person name="Tritt A."/>
            <person name="Lipzen A."/>
            <person name="He G."/>
            <person name="Yan M."/>
            <person name="Ng V."/>
            <person name="Cullen D."/>
            <person name="Martin F."/>
            <person name="Rosso M.-N."/>
            <person name="Henrissat B."/>
            <person name="Hibbett D."/>
            <person name="Martinez A.T."/>
            <person name="Grigoriev I.V."/>
        </authorList>
    </citation>
    <scope>NUCLEOTIDE SEQUENCE</scope>
    <source>
        <strain evidence="4">CIRM-BRFM 674</strain>
    </source>
</reference>
<dbReference type="EMBL" id="MU155373">
    <property type="protein sequence ID" value="KAF9474543.1"/>
    <property type="molecule type" value="Genomic_DNA"/>
</dbReference>
<feature type="coiled-coil region" evidence="2">
    <location>
        <begin position="22"/>
        <end position="57"/>
    </location>
</feature>
<feature type="region of interest" description="Disordered" evidence="3">
    <location>
        <begin position="80"/>
        <end position="655"/>
    </location>
</feature>
<dbReference type="OrthoDB" id="6375767at2759"/>
<feature type="compositionally biased region" description="Low complexity" evidence="3">
    <location>
        <begin position="616"/>
        <end position="630"/>
    </location>
</feature>
<feature type="compositionally biased region" description="Polar residues" evidence="3">
    <location>
        <begin position="871"/>
        <end position="880"/>
    </location>
</feature>
<dbReference type="InterPro" id="IPR007122">
    <property type="entry name" value="Villin/Gelsolin"/>
</dbReference>
<feature type="compositionally biased region" description="Polar residues" evidence="3">
    <location>
        <begin position="463"/>
        <end position="476"/>
    </location>
</feature>
<dbReference type="InterPro" id="IPR029006">
    <property type="entry name" value="ADF-H/Gelsolin-like_dom_sf"/>
</dbReference>
<dbReference type="Proteomes" id="UP000807469">
    <property type="component" value="Unassembled WGS sequence"/>
</dbReference>
<evidence type="ECO:0000313" key="4">
    <source>
        <dbReference type="EMBL" id="KAF9474543.1"/>
    </source>
</evidence>
<evidence type="ECO:0000256" key="3">
    <source>
        <dbReference type="SAM" id="MobiDB-lite"/>
    </source>
</evidence>
<feature type="compositionally biased region" description="Polar residues" evidence="3">
    <location>
        <begin position="215"/>
        <end position="225"/>
    </location>
</feature>
<feature type="compositionally biased region" description="Polar residues" evidence="3">
    <location>
        <begin position="437"/>
        <end position="446"/>
    </location>
</feature>
<feature type="compositionally biased region" description="Polar residues" evidence="3">
    <location>
        <begin position="91"/>
        <end position="100"/>
    </location>
</feature>
<evidence type="ECO:0000256" key="2">
    <source>
        <dbReference type="SAM" id="Coils"/>
    </source>
</evidence>
<feature type="region of interest" description="Disordered" evidence="3">
    <location>
        <begin position="898"/>
        <end position="925"/>
    </location>
</feature>
<dbReference type="SUPFAM" id="SSF55753">
    <property type="entry name" value="Actin depolymerizing proteins"/>
    <property type="match status" value="1"/>
</dbReference>
<keyword evidence="1" id="KW-0677">Repeat</keyword>
<feature type="compositionally biased region" description="Basic and acidic residues" evidence="3">
    <location>
        <begin position="447"/>
        <end position="461"/>
    </location>
</feature>
<dbReference type="PANTHER" id="PTHR11977:SF51">
    <property type="entry name" value="PROTEIN FLIGHTLESS-1 HOMOLOG"/>
    <property type="match status" value="1"/>
</dbReference>
<feature type="compositionally biased region" description="Low complexity" evidence="3">
    <location>
        <begin position="417"/>
        <end position="436"/>
    </location>
</feature>
<proteinExistence type="predicted"/>
<keyword evidence="2" id="KW-0175">Coiled coil</keyword>
<evidence type="ECO:0008006" key="6">
    <source>
        <dbReference type="Google" id="ProtNLM"/>
    </source>
</evidence>
<dbReference type="Gene3D" id="3.40.20.10">
    <property type="entry name" value="Severin"/>
    <property type="match status" value="1"/>
</dbReference>
<dbReference type="PANTHER" id="PTHR11977">
    <property type="entry name" value="VILLIN"/>
    <property type="match status" value="1"/>
</dbReference>
<comment type="caution">
    <text evidence="4">The sequence shown here is derived from an EMBL/GenBank/DDBJ whole genome shotgun (WGS) entry which is preliminary data.</text>
</comment>
<dbReference type="SMART" id="SM00262">
    <property type="entry name" value="GEL"/>
    <property type="match status" value="1"/>
</dbReference>